<evidence type="ECO:0000256" key="1">
    <source>
        <dbReference type="ARBA" id="ARBA00023125"/>
    </source>
</evidence>
<proteinExistence type="predicted"/>
<dbReference type="SMART" id="SM00862">
    <property type="entry name" value="Trans_reg_C"/>
    <property type="match status" value="1"/>
</dbReference>
<dbReference type="Proteomes" id="UP000238296">
    <property type="component" value="Unassembled WGS sequence"/>
</dbReference>
<protein>
    <submittedName>
        <fullName evidence="4">Uroporphyrinogen-III synthase</fullName>
    </submittedName>
</protein>
<name>A0A1S1NK12_9MYCO</name>
<evidence type="ECO:0000313" key="6">
    <source>
        <dbReference type="Proteomes" id="UP000179734"/>
    </source>
</evidence>
<dbReference type="SUPFAM" id="SSF46894">
    <property type="entry name" value="C-terminal effector domain of the bipartite response regulators"/>
    <property type="match status" value="1"/>
</dbReference>
<sequence>MTQPDRESLTGYRVAVTAARRAGELCALLRRHGATVCAAPAITMINLPDDDELHQHTEALIAQPPDILIATTAIGFRGWIAAADGWALANDLITALSGARIVARGPKATGALRAVGLPEEWSPASESSREVLDYLLKSGVAGLRVAVQLHGVADDDWDPIPEFLDELRAAGADVVPIRVYRWQAAPPGGEFDQLITQIAQRQFDAVAFTSAPAVVATLRRATDLGITDELLAALRSEVYAMCVGPVTAGPLTRLGIPTSSPQRMRLGALARHIAEELPATRTHTVHAAGHRIEIRSTCVLVDDEVKSLSRTGMATLQALARQPGTVVDRDTLLRALPGNGSDTHAVETAVLRLRTALGDKSIVATVVKRGYRLAVDERSGVA</sequence>
<dbReference type="Gene3D" id="1.10.10.10">
    <property type="entry name" value="Winged helix-like DNA-binding domain superfamily/Winged helix DNA-binding domain"/>
    <property type="match status" value="1"/>
</dbReference>
<dbReference type="NCBIfam" id="NF005568">
    <property type="entry name" value="PRK07239.1"/>
    <property type="match status" value="1"/>
</dbReference>
<evidence type="ECO:0000256" key="2">
    <source>
        <dbReference type="PROSITE-ProRule" id="PRU01091"/>
    </source>
</evidence>
<dbReference type="GO" id="GO:0006355">
    <property type="term" value="P:regulation of DNA-templated transcription"/>
    <property type="evidence" value="ECO:0007669"/>
    <property type="project" value="InterPro"/>
</dbReference>
<accession>A0A1S1NK12</accession>
<evidence type="ECO:0000259" key="3">
    <source>
        <dbReference type="PROSITE" id="PS51755"/>
    </source>
</evidence>
<organism evidence="4 6">
    <name type="scientific">Mycobacterium talmoniae</name>
    <dbReference type="NCBI Taxonomy" id="1858794"/>
    <lineage>
        <taxon>Bacteria</taxon>
        <taxon>Bacillati</taxon>
        <taxon>Actinomycetota</taxon>
        <taxon>Actinomycetes</taxon>
        <taxon>Mycobacteriales</taxon>
        <taxon>Mycobacteriaceae</taxon>
        <taxon>Mycobacterium</taxon>
    </lineage>
</organism>
<dbReference type="Pfam" id="PF00486">
    <property type="entry name" value="Trans_reg_C"/>
    <property type="match status" value="1"/>
</dbReference>
<dbReference type="GO" id="GO:0003677">
    <property type="term" value="F:DNA binding"/>
    <property type="evidence" value="ECO:0007669"/>
    <property type="project" value="UniProtKB-UniRule"/>
</dbReference>
<dbReference type="InterPro" id="IPR036388">
    <property type="entry name" value="WH-like_DNA-bd_sf"/>
</dbReference>
<dbReference type="InterPro" id="IPR003754">
    <property type="entry name" value="4pyrrol_synth_uPrphyn_synth"/>
</dbReference>
<dbReference type="EMBL" id="MLQM01000004">
    <property type="protein sequence ID" value="OHV06547.1"/>
    <property type="molecule type" value="Genomic_DNA"/>
</dbReference>
<dbReference type="InterPro" id="IPR016032">
    <property type="entry name" value="Sig_transdc_resp-reg_C-effctor"/>
</dbReference>
<feature type="domain" description="OmpR/PhoB-type" evidence="3">
    <location>
        <begin position="280"/>
        <end position="375"/>
    </location>
</feature>
<dbReference type="Proteomes" id="UP000179734">
    <property type="component" value="Unassembled WGS sequence"/>
</dbReference>
<gene>
    <name evidence="4" type="ORF">BKN37_01940</name>
    <name evidence="5" type="ORF">C1Y40_03638</name>
</gene>
<evidence type="ECO:0000313" key="4">
    <source>
        <dbReference type="EMBL" id="OHV06547.1"/>
    </source>
</evidence>
<dbReference type="PROSITE" id="PS51755">
    <property type="entry name" value="OMPR_PHOB"/>
    <property type="match status" value="1"/>
</dbReference>
<comment type="caution">
    <text evidence="4">The sequence shown here is derived from an EMBL/GenBank/DDBJ whole genome shotgun (WGS) entry which is preliminary data.</text>
</comment>
<reference evidence="5" key="3">
    <citation type="submission" date="2018-01" db="EMBL/GenBank/DDBJ databases">
        <authorList>
            <person name="Gaut B.S."/>
            <person name="Morton B.R."/>
            <person name="Clegg M.T."/>
            <person name="Duvall M.R."/>
        </authorList>
    </citation>
    <scope>NUCLEOTIDE SEQUENCE</scope>
    <source>
        <strain evidence="5">ATCC BAA-2683</strain>
    </source>
</reference>
<dbReference type="GO" id="GO:0004852">
    <property type="term" value="F:uroporphyrinogen-III synthase activity"/>
    <property type="evidence" value="ECO:0007669"/>
    <property type="project" value="InterPro"/>
</dbReference>
<dbReference type="RefSeq" id="WP_071020466.1">
    <property type="nucleotide sequence ID" value="NZ_MLQM01000004.1"/>
</dbReference>
<reference evidence="5 7" key="2">
    <citation type="journal article" date="2017" name="Int. J. Syst. Evol. Microbiol.">
        <title>Mycobacterium talmoniae sp. nov., a slowly growing mycobacterium isolated from human respiratory samples.</title>
        <authorList>
            <person name="Davidson R.M."/>
            <person name="DeGroote M.A."/>
            <person name="Marola J.L."/>
            <person name="Buss S."/>
            <person name="Jones V."/>
            <person name="McNeil M.R."/>
            <person name="Freifeld A.G."/>
            <person name="Elaine Epperson L."/>
            <person name="Hasan N.A."/>
            <person name="Jackson M."/>
            <person name="Iwen P.C."/>
            <person name="Salfinger M."/>
            <person name="Strong M."/>
        </authorList>
    </citation>
    <scope>NUCLEOTIDE SEQUENCE [LARGE SCALE GENOMIC DNA]</scope>
    <source>
        <strain evidence="5 7">ATCC BAA-2683</strain>
    </source>
</reference>
<dbReference type="InterPro" id="IPR001867">
    <property type="entry name" value="OmpR/PhoB-type_DNA-bd"/>
</dbReference>
<dbReference type="CDD" id="cd06578">
    <property type="entry name" value="HemD"/>
    <property type="match status" value="1"/>
</dbReference>
<dbReference type="GO" id="GO:0006780">
    <property type="term" value="P:uroporphyrinogen III biosynthetic process"/>
    <property type="evidence" value="ECO:0007669"/>
    <property type="project" value="InterPro"/>
</dbReference>
<dbReference type="Pfam" id="PF02602">
    <property type="entry name" value="HEM4"/>
    <property type="match status" value="1"/>
</dbReference>
<dbReference type="SUPFAM" id="SSF69618">
    <property type="entry name" value="HemD-like"/>
    <property type="match status" value="1"/>
</dbReference>
<dbReference type="InterPro" id="IPR036108">
    <property type="entry name" value="4pyrrol_syn_uPrphyn_synt_sf"/>
</dbReference>
<dbReference type="PANTHER" id="PTHR40082">
    <property type="entry name" value="BLR5956 PROTEIN"/>
    <property type="match status" value="1"/>
</dbReference>
<dbReference type="PANTHER" id="PTHR40082:SF1">
    <property type="entry name" value="BLR5956 PROTEIN"/>
    <property type="match status" value="1"/>
</dbReference>
<keyword evidence="6" id="KW-1185">Reference proteome</keyword>
<dbReference type="EMBL" id="PPEA01000530">
    <property type="protein sequence ID" value="PQM46201.1"/>
    <property type="molecule type" value="Genomic_DNA"/>
</dbReference>
<dbReference type="InterPro" id="IPR039793">
    <property type="entry name" value="UROS/Hem4"/>
</dbReference>
<reference evidence="4 6" key="1">
    <citation type="submission" date="2016-10" db="EMBL/GenBank/DDBJ databases">
        <title>Genome sequence of Mycobacterium talmonii.</title>
        <authorList>
            <person name="Greninger A.L."/>
            <person name="Elliott B."/>
            <person name="Vasireddy S."/>
            <person name="Vasireddy R."/>
        </authorList>
    </citation>
    <scope>NUCLEOTIDE SEQUENCE [LARGE SCALE GENOMIC DNA]</scope>
    <source>
        <strain evidence="4">MO-5499</strain>
        <strain evidence="6">NE-TNMC-100812</strain>
    </source>
</reference>
<evidence type="ECO:0000313" key="5">
    <source>
        <dbReference type="EMBL" id="PQM46201.1"/>
    </source>
</evidence>
<feature type="DNA-binding region" description="OmpR/PhoB-type" evidence="2">
    <location>
        <begin position="280"/>
        <end position="375"/>
    </location>
</feature>
<dbReference type="Gene3D" id="3.40.50.10090">
    <property type="match status" value="2"/>
</dbReference>
<keyword evidence="1 2" id="KW-0238">DNA-binding</keyword>
<dbReference type="GO" id="GO:0000160">
    <property type="term" value="P:phosphorelay signal transduction system"/>
    <property type="evidence" value="ECO:0007669"/>
    <property type="project" value="InterPro"/>
</dbReference>
<dbReference type="AlphaFoldDB" id="A0A1S1NK12"/>
<evidence type="ECO:0000313" key="7">
    <source>
        <dbReference type="Proteomes" id="UP000238296"/>
    </source>
</evidence>